<dbReference type="Proteomes" id="UP000230886">
    <property type="component" value="Unassembled WGS sequence"/>
</dbReference>
<accession>A0A2A5J6X0</accession>
<dbReference type="RefSeq" id="WP_003940490.1">
    <property type="nucleotide sequence ID" value="NZ_JAHREK010000001.1"/>
</dbReference>
<reference evidence="1 2" key="1">
    <citation type="submission" date="2017-07" db="EMBL/GenBank/DDBJ databases">
        <title>Draft sequence of Rhodococcus enclensis 23b-28.</title>
        <authorList>
            <person name="Besaury L."/>
            <person name="Sancelme M."/>
            <person name="Amato P."/>
            <person name="Lallement A."/>
            <person name="Delort A.-M."/>
        </authorList>
    </citation>
    <scope>NUCLEOTIDE SEQUENCE [LARGE SCALE GENOMIC DNA]</scope>
    <source>
        <strain evidence="1 2">23b-28</strain>
    </source>
</reference>
<sequence>MADFQFTVDKAHAKSVNDTLADVRRLQISAVIFAIVLAAVGAWLISMGEVWSIIIGAVLAIGAASSLWVAVWAPRKVGSVESLYADNPLVPAIVTEVHPRAATLTALIDIAKPAAGAPKYALVSRNVRLNPKWRVGDRIPSVALRSDRSTRSKADTWQMVSPMPIEWGTKDSAVLARAIAAVSASEWNFLQSRIPDSEEVRTHPDRRVLINPADLPDSLR</sequence>
<dbReference type="EMBL" id="NOVD01000017">
    <property type="protein sequence ID" value="PCK25340.1"/>
    <property type="molecule type" value="Genomic_DNA"/>
</dbReference>
<dbReference type="Gene3D" id="2.40.410.10">
    <property type="entry name" value="putative membrane protein from Corynebacterium diphtheriae superfamily"/>
    <property type="match status" value="1"/>
</dbReference>
<evidence type="ECO:0000313" key="2">
    <source>
        <dbReference type="Proteomes" id="UP000230886"/>
    </source>
</evidence>
<dbReference type="InterPro" id="IPR023124">
    <property type="entry name" value="DUF3239_dom_sf"/>
</dbReference>
<dbReference type="InterPro" id="IPR021632">
    <property type="entry name" value="DUF3239"/>
</dbReference>
<proteinExistence type="predicted"/>
<dbReference type="AlphaFoldDB" id="A0A069JG01"/>
<protein>
    <submittedName>
        <fullName evidence="1">DUF3239 domain-containing protein</fullName>
    </submittedName>
</protein>
<name>A0A069JG01_RHOSG</name>
<gene>
    <name evidence="1" type="ORF">CHR55_20955</name>
</gene>
<accession>A0A069JG01</accession>
<organism evidence="1 2">
    <name type="scientific">Rhodococcus qingshengii</name>
    <dbReference type="NCBI Taxonomy" id="334542"/>
    <lineage>
        <taxon>Bacteria</taxon>
        <taxon>Bacillati</taxon>
        <taxon>Actinomycetota</taxon>
        <taxon>Actinomycetes</taxon>
        <taxon>Mycobacteriales</taxon>
        <taxon>Nocardiaceae</taxon>
        <taxon>Rhodococcus</taxon>
        <taxon>Rhodococcus erythropolis group</taxon>
    </lineage>
</organism>
<dbReference type="Pfam" id="PF11580">
    <property type="entry name" value="DUF3239"/>
    <property type="match status" value="1"/>
</dbReference>
<evidence type="ECO:0000313" key="1">
    <source>
        <dbReference type="EMBL" id="PCK25340.1"/>
    </source>
</evidence>
<comment type="caution">
    <text evidence="1">The sequence shown here is derived from an EMBL/GenBank/DDBJ whole genome shotgun (WGS) entry which is preliminary data.</text>
</comment>